<keyword evidence="2" id="KW-1185">Reference proteome</keyword>
<sequence length="866" mass="96189">MSTSVSSSLAFGKQGRVQKVVANHIEFSKCPESDIYQYDVSVRPERGNFKKLPPPAYMRSVFDAAMKKHRQTKLRGTRMVYDSRKIAYAPKRVCRPKEILDLDLDYDEDGHTVKYTIRLQEAAVVNTSILTAFMTGRGNIGIGDVQAALNALDLAISSMLHVDMVGFNRSFFTRAQSIATTGGLELWRGFSFSVRPGIDQLYLNVNTAVTAMYTPGSLLDSLMSILGVNDANKLRGHLSVQMLREMGSFLRGLVVFMQHHGIQGKRQFSVRGTTTKGLDEESLEWKDPEKPGSAVKIIVAQYYRRRYNIKLTYPFLPGLIGRNNSVIPIELCTVAENQRFKSHLDERQTADMVRFACQKPADNMRRIMDVLQQTNLGMSPVVQAFGMALPNKLTEVESRVLAPPTVTYGCASRPASFVPQGGAWNMKDKKVQTAGVPLSHWAVLVLASRRFLNDNVVQNFVTTLANTCATTGYTINDTHPPIAYGNANADVAQMMAQACKKIKVRPNAAPQLLLVILSSTNTQVYQAIKNYAYTTLGIHTQCMQSKHVQKANPQYCANLCLKINAKMGGINQGLASSHMEEMLHKKPTLFLGCDVTHPGPGEQHKPSIASVVGSTDLLSSRYVATLIQLPSRQEMVDKMQEAIVRHLKLFFKSTRTKPQRIVFYRDGVSETQFAQVRDRELIEIQRACASLEKGYKPEITFLAVLKRHNTRFYPMGHDGDRTGNCVPGTVVDRSVTMPGMVDFYLFAHAAIQGTSRPTHYYVLHDDSKFTADAIQQLTYHLCYTYAICTRSVSLVPPVYYAHRVADRARCHLVDAGRSFEEASTETGGYYGGAGTAVGRAAVTASGAIAAKIIKISNFLDESQYFL</sequence>
<evidence type="ECO:0000313" key="2">
    <source>
        <dbReference type="Proteomes" id="UP001139981"/>
    </source>
</evidence>
<protein>
    <submittedName>
        <fullName evidence="1">Uncharacterized protein</fullName>
    </submittedName>
</protein>
<accession>A0ACC1MAS5</accession>
<dbReference type="EMBL" id="JANBVB010000006">
    <property type="protein sequence ID" value="KAJ2900381.1"/>
    <property type="molecule type" value="Genomic_DNA"/>
</dbReference>
<dbReference type="Proteomes" id="UP001139981">
    <property type="component" value="Unassembled WGS sequence"/>
</dbReference>
<gene>
    <name evidence="1" type="ORF">IWW38_000548</name>
</gene>
<organism evidence="1 2">
    <name type="scientific">Coemansia aciculifera</name>
    <dbReference type="NCBI Taxonomy" id="417176"/>
    <lineage>
        <taxon>Eukaryota</taxon>
        <taxon>Fungi</taxon>
        <taxon>Fungi incertae sedis</taxon>
        <taxon>Zoopagomycota</taxon>
        <taxon>Kickxellomycotina</taxon>
        <taxon>Kickxellomycetes</taxon>
        <taxon>Kickxellales</taxon>
        <taxon>Kickxellaceae</taxon>
        <taxon>Coemansia</taxon>
    </lineage>
</organism>
<comment type="caution">
    <text evidence="1">The sequence shown here is derived from an EMBL/GenBank/DDBJ whole genome shotgun (WGS) entry which is preliminary data.</text>
</comment>
<proteinExistence type="predicted"/>
<evidence type="ECO:0000313" key="1">
    <source>
        <dbReference type="EMBL" id="KAJ2900381.1"/>
    </source>
</evidence>
<reference evidence="1" key="1">
    <citation type="submission" date="2022-07" db="EMBL/GenBank/DDBJ databases">
        <title>Phylogenomic reconstructions and comparative analyses of Kickxellomycotina fungi.</title>
        <authorList>
            <person name="Reynolds N.K."/>
            <person name="Stajich J.E."/>
            <person name="Barry K."/>
            <person name="Grigoriev I.V."/>
            <person name="Crous P."/>
            <person name="Smith M.E."/>
        </authorList>
    </citation>
    <scope>NUCLEOTIDE SEQUENCE</scope>
    <source>
        <strain evidence="1">CBS 190363</strain>
    </source>
</reference>
<name>A0ACC1MAS5_9FUNG</name>